<evidence type="ECO:0000313" key="2">
    <source>
        <dbReference type="EMBL" id="ASL15208.1"/>
    </source>
</evidence>
<feature type="transmembrane region" description="Helical" evidence="1">
    <location>
        <begin position="40"/>
        <end position="57"/>
    </location>
</feature>
<reference evidence="2 4" key="1">
    <citation type="journal article" date="2017" name="Lancet Infect. Dis.">
        <title>Global outbreak of severe Mycobacterium chimaera disease after cardiac surgery: a molecular epidemiological study.</title>
        <authorList>
            <person name="van Ingen J."/>
            <person name="Kohl T."/>
            <person name="Kranzer K."/>
            <person name="Hasse B."/>
            <person name="Keller P."/>
            <person name="Szafranska A."/>
            <person name="Hillemann D."/>
            <person name="Chand M."/>
            <person name="Schreiber P."/>
            <person name="Sommerstein R."/>
            <person name="Berger C."/>
            <person name="Genoni M."/>
            <person name="Ruegg C."/>
            <person name="Troillet N."/>
            <person name="Widmer A.F."/>
            <person name="Becker S.L."/>
            <person name="Herrmann M."/>
            <person name="Eckmanns T."/>
            <person name="Haller S."/>
            <person name="Hoeller C."/>
            <person name="Debast S.B."/>
            <person name="Wolfhagen M.J."/>
            <person name="Hopman J."/>
            <person name="Kluytmans J."/>
            <person name="Langelaar M."/>
            <person name="Notermans D.W."/>
            <person name="ten Oever J."/>
            <person name="van den Barselaar P."/>
            <person name="Vonk A.B.A."/>
            <person name="Vos M.C."/>
            <person name="Ahmed N."/>
            <person name="Brown T."/>
            <person name="Crook D."/>
            <person name="Lamagni T."/>
            <person name="Phin N."/>
            <person name="Smith E.G."/>
            <person name="Zambon M."/>
            <person name="Serr A."/>
            <person name="Goetting T."/>
            <person name="Ebner W."/>
            <person name="Thuermer A."/>
            <person name="Utpatel C."/>
            <person name="Sproer C."/>
            <person name="Bunk B."/>
            <person name="Nubel U."/>
            <person name="Bloemberg G."/>
            <person name="Bottger E."/>
            <person name="Niemann S."/>
            <person name="Wagner D."/>
            <person name="Sax H."/>
        </authorList>
    </citation>
    <scope>NUCLEOTIDE SEQUENCE [LARGE SCALE GENOMIC DNA]</scope>
    <source>
        <strain evidence="2 4">ZUERICH-2</strain>
    </source>
</reference>
<dbReference type="AlphaFoldDB" id="A0A220YD35"/>
<feature type="transmembrane region" description="Helical" evidence="1">
    <location>
        <begin position="147"/>
        <end position="166"/>
    </location>
</feature>
<name>A0A220YD35_MYCIT</name>
<dbReference type="EMBL" id="JASZZX010000057">
    <property type="protein sequence ID" value="MDM3930024.1"/>
    <property type="molecule type" value="Genomic_DNA"/>
</dbReference>
<reference evidence="3 5" key="2">
    <citation type="submission" date="2023-06" db="EMBL/GenBank/DDBJ databases">
        <title>Itaconate inhibition of nontuberculous mycobacteria.</title>
        <authorList>
            <person name="Breen P."/>
            <person name="Zimbric M."/>
            <person name="Caverly L."/>
        </authorList>
    </citation>
    <scope>NUCLEOTIDE SEQUENCE [LARGE SCALE GENOMIC DNA]</scope>
    <source>
        <strain evidence="3 5">FLAC1071</strain>
    </source>
</reference>
<dbReference type="InterPro" id="IPR033458">
    <property type="entry name" value="DUF5134"/>
</dbReference>
<feature type="transmembrane region" description="Helical" evidence="1">
    <location>
        <begin position="63"/>
        <end position="84"/>
    </location>
</feature>
<accession>A0A220YD35</accession>
<gene>
    <name evidence="2" type="ORF">MYCOZU2_02807</name>
    <name evidence="3" type="ORF">QRB35_29155</name>
</gene>
<keyword evidence="1" id="KW-0812">Transmembrane</keyword>
<organism evidence="2 4">
    <name type="scientific">Mycobacterium intracellulare subsp. chimaera</name>
    <dbReference type="NCBI Taxonomy" id="222805"/>
    <lineage>
        <taxon>Bacteria</taxon>
        <taxon>Bacillati</taxon>
        <taxon>Actinomycetota</taxon>
        <taxon>Actinomycetes</taxon>
        <taxon>Mycobacteriales</taxon>
        <taxon>Mycobacteriaceae</taxon>
        <taxon>Mycobacterium</taxon>
        <taxon>Mycobacterium avium complex (MAC)</taxon>
    </lineage>
</organism>
<keyword evidence="5" id="KW-1185">Reference proteome</keyword>
<evidence type="ECO:0000313" key="5">
    <source>
        <dbReference type="Proteomes" id="UP001529272"/>
    </source>
</evidence>
<reference evidence="5" key="3">
    <citation type="submission" date="2023-06" db="EMBL/GenBank/DDBJ databases">
        <title>Itaconate inhibition of nontuberculous mycobacteria.</title>
        <authorList>
            <person name="Spilker T."/>
        </authorList>
    </citation>
    <scope>NUCLEOTIDE SEQUENCE [LARGE SCALE GENOMIC DNA]</scope>
    <source>
        <strain evidence="5">FLAC1071</strain>
    </source>
</reference>
<dbReference type="Proteomes" id="UP001529272">
    <property type="component" value="Unassembled WGS sequence"/>
</dbReference>
<sequence>MIGDLALSWAVTLLFGASFAGHAYGLIAQRERWICTVERLLHIVMCAAMVVMAWPVGMKLSTLAPMAFFLAAAAWFVLVAAHVFSGDAGRLANGYHAVMMAAVAWLYAVMSSGPLSGRGHSPDHTMPGMDMPVPDTSEPGWITTVDWIAAVGFASAAAYWLYRYFAQRETNPARLGNWGTLCHAFMAAGMAVMFGVLL</sequence>
<reference evidence="3" key="4">
    <citation type="submission" date="2023-06" db="EMBL/GenBank/DDBJ databases">
        <authorList>
            <person name="Spilker T."/>
        </authorList>
    </citation>
    <scope>NUCLEOTIDE SEQUENCE</scope>
    <source>
        <strain evidence="3">FLAC1071</strain>
    </source>
</reference>
<proteinExistence type="predicted"/>
<evidence type="ECO:0000313" key="4">
    <source>
        <dbReference type="Proteomes" id="UP000198286"/>
    </source>
</evidence>
<evidence type="ECO:0000256" key="1">
    <source>
        <dbReference type="SAM" id="Phobius"/>
    </source>
</evidence>
<keyword evidence="1" id="KW-0472">Membrane</keyword>
<dbReference type="RefSeq" id="WP_054585515.1">
    <property type="nucleotide sequence ID" value="NZ_CP012885.2"/>
</dbReference>
<evidence type="ECO:0000313" key="3">
    <source>
        <dbReference type="EMBL" id="MDM3930024.1"/>
    </source>
</evidence>
<protein>
    <submittedName>
        <fullName evidence="3">DUF5134 domain-containing protein</fullName>
    </submittedName>
    <submittedName>
        <fullName evidence="2">Putative integral membrane protein</fullName>
    </submittedName>
</protein>
<dbReference type="Pfam" id="PF17197">
    <property type="entry name" value="DUF5134"/>
    <property type="match status" value="1"/>
</dbReference>
<dbReference type="KEGG" id="mchi:AN480_13070"/>
<feature type="transmembrane region" description="Helical" evidence="1">
    <location>
        <begin position="6"/>
        <end position="28"/>
    </location>
</feature>
<dbReference type="EMBL" id="CP015267">
    <property type="protein sequence ID" value="ASL15208.1"/>
    <property type="molecule type" value="Genomic_DNA"/>
</dbReference>
<feature type="transmembrane region" description="Helical" evidence="1">
    <location>
        <begin position="178"/>
        <end position="197"/>
    </location>
</feature>
<keyword evidence="1" id="KW-1133">Transmembrane helix</keyword>
<feature type="transmembrane region" description="Helical" evidence="1">
    <location>
        <begin position="91"/>
        <end position="110"/>
    </location>
</feature>
<dbReference type="Proteomes" id="UP000198286">
    <property type="component" value="Chromosome"/>
</dbReference>